<sequence>MDERLRQGAENGNIHTLYAAIRELLRLQGKERIIPLHYVAEKGYVYVLDEFLLACQASVVDLTIRRETALHIAVRNRWPEAFRVLFEWVQWQGREEILSRTHEEGNNGLHIASYTNQPKVARLIINNVGINKMNFEGSTALDIVLKLPKEPDT</sequence>
<evidence type="ECO:0000313" key="2">
    <source>
        <dbReference type="Proteomes" id="UP000325577"/>
    </source>
</evidence>
<name>A0A5J5A7I8_9ASTE</name>
<keyword evidence="2" id="KW-1185">Reference proteome</keyword>
<dbReference type="InterPro" id="IPR002110">
    <property type="entry name" value="Ankyrin_rpt"/>
</dbReference>
<protein>
    <submittedName>
        <fullName evidence="1">Uncharacterized protein</fullName>
    </submittedName>
</protein>
<dbReference type="EMBL" id="CM018046">
    <property type="protein sequence ID" value="KAA8525988.1"/>
    <property type="molecule type" value="Genomic_DNA"/>
</dbReference>
<accession>A0A5J5A7I8</accession>
<gene>
    <name evidence="1" type="ORF">F0562_007912</name>
</gene>
<dbReference type="PANTHER" id="PTHR24128:SF24">
    <property type="entry name" value="ANKYRIN REPEAT PROTEIN"/>
    <property type="match status" value="1"/>
</dbReference>
<evidence type="ECO:0000313" key="1">
    <source>
        <dbReference type="EMBL" id="KAA8525988.1"/>
    </source>
</evidence>
<dbReference type="AlphaFoldDB" id="A0A5J5A7I8"/>
<dbReference type="Pfam" id="PF13857">
    <property type="entry name" value="Ank_5"/>
    <property type="match status" value="1"/>
</dbReference>
<dbReference type="InterPro" id="IPR036770">
    <property type="entry name" value="Ankyrin_rpt-contain_sf"/>
</dbReference>
<dbReference type="SUPFAM" id="SSF48403">
    <property type="entry name" value="Ankyrin repeat"/>
    <property type="match status" value="1"/>
</dbReference>
<reference evidence="1 2" key="1">
    <citation type="submission" date="2019-09" db="EMBL/GenBank/DDBJ databases">
        <title>A chromosome-level genome assembly of the Chinese tupelo Nyssa sinensis.</title>
        <authorList>
            <person name="Yang X."/>
            <person name="Kang M."/>
            <person name="Yang Y."/>
            <person name="Xiong H."/>
            <person name="Wang M."/>
            <person name="Zhang Z."/>
            <person name="Wang Z."/>
            <person name="Wu H."/>
            <person name="Ma T."/>
            <person name="Liu J."/>
            <person name="Xi Z."/>
        </authorList>
    </citation>
    <scope>NUCLEOTIDE SEQUENCE [LARGE SCALE GENOMIC DNA]</scope>
    <source>
        <strain evidence="1">J267</strain>
        <tissue evidence="1">Leaf</tissue>
    </source>
</reference>
<dbReference type="Gene3D" id="1.25.40.20">
    <property type="entry name" value="Ankyrin repeat-containing domain"/>
    <property type="match status" value="1"/>
</dbReference>
<organism evidence="1 2">
    <name type="scientific">Nyssa sinensis</name>
    <dbReference type="NCBI Taxonomy" id="561372"/>
    <lineage>
        <taxon>Eukaryota</taxon>
        <taxon>Viridiplantae</taxon>
        <taxon>Streptophyta</taxon>
        <taxon>Embryophyta</taxon>
        <taxon>Tracheophyta</taxon>
        <taxon>Spermatophyta</taxon>
        <taxon>Magnoliopsida</taxon>
        <taxon>eudicotyledons</taxon>
        <taxon>Gunneridae</taxon>
        <taxon>Pentapetalae</taxon>
        <taxon>asterids</taxon>
        <taxon>Cornales</taxon>
        <taxon>Nyssaceae</taxon>
        <taxon>Nyssa</taxon>
    </lineage>
</organism>
<dbReference type="Proteomes" id="UP000325577">
    <property type="component" value="Linkage Group LG3"/>
</dbReference>
<dbReference type="OrthoDB" id="674805at2759"/>
<proteinExistence type="predicted"/>
<dbReference type="PANTHER" id="PTHR24128">
    <property type="entry name" value="HOMEOBOX PROTEIN WARIAI"/>
    <property type="match status" value="1"/>
</dbReference>